<dbReference type="CDD" id="cd13959">
    <property type="entry name" value="PT_UbiA_COQ2"/>
    <property type="match status" value="1"/>
</dbReference>
<keyword evidence="6 8" id="KW-1133">Transmembrane helix</keyword>
<comment type="similarity">
    <text evidence="3 8">Belongs to the UbiA prenyltransferase family.</text>
</comment>
<evidence type="ECO:0000256" key="6">
    <source>
        <dbReference type="ARBA" id="ARBA00022989"/>
    </source>
</evidence>
<sequence>MRRAIFPAGRPPSGSRSLHLLRPLPRIPSQQGTRRRPAPSLACRDHRAAATGEWLRLGSTVGGRRNDGDIGPRPHYPDVAFWRSERFSGEIRRSVHLSSGGKPQQDSEAPRSLSDDDDGRFSGEIRRTVHSKPRQDLEAPRPSNGDEARHDEAEAGRMHDENDGVSGRRPPPETPAHDISYVPPSLRPYARLARLDRPIGTMLLLHPCLWSTALAAPPGAFPDPATCALFAAGSFAMRGAGCTINDMWDAGYDREVARTRDRPLASGELGYPQAWAFLGLQLTCGLGVLVSLPHLGECLRWGVASLPLVAAYPLMKRYTDYPQAVLGLTFNWGAIMGHVAVNGAVDWSVVGPLYGSGVAWTLVYDTLYAHQDKEDDRRLGLRSTAITFGDENTKPVCAALTGLTWGGWCLAGYNAGIVEPVYYGGVSLAGLHVLWQVATAKLDDAENLARRFRSNNLVGWIVFGSCVAGNVLSG</sequence>
<dbReference type="EC" id="2.5.1.39" evidence="8"/>
<dbReference type="FunFam" id="1.10.357.140:FF:000003">
    <property type="entry name" value="4-hydroxybenzoate polyprenyltransferase, mitochondrial"/>
    <property type="match status" value="1"/>
</dbReference>
<dbReference type="FunFam" id="1.20.120.1780:FF:000001">
    <property type="entry name" value="4-hydroxybenzoate octaprenyltransferase"/>
    <property type="match status" value="1"/>
</dbReference>
<gene>
    <name evidence="10" type="ORF">THAOC_04018</name>
</gene>
<dbReference type="Gene3D" id="1.10.357.140">
    <property type="entry name" value="UbiA prenyltransferase"/>
    <property type="match status" value="1"/>
</dbReference>
<keyword evidence="4 8" id="KW-0808">Transferase</keyword>
<dbReference type="HAMAP" id="MF_01635">
    <property type="entry name" value="UbiA"/>
    <property type="match status" value="1"/>
</dbReference>
<feature type="compositionally biased region" description="Low complexity" evidence="9">
    <location>
        <begin position="11"/>
        <end position="29"/>
    </location>
</feature>
<comment type="cofactor">
    <cofactor evidence="1 8">
        <name>Mg(2+)</name>
        <dbReference type="ChEBI" id="CHEBI:18420"/>
    </cofactor>
</comment>
<dbReference type="InterPro" id="IPR044878">
    <property type="entry name" value="UbiA_sf"/>
</dbReference>
<dbReference type="PROSITE" id="PS00943">
    <property type="entry name" value="UBIA"/>
    <property type="match status" value="1"/>
</dbReference>
<evidence type="ECO:0000256" key="1">
    <source>
        <dbReference type="ARBA" id="ARBA00001946"/>
    </source>
</evidence>
<dbReference type="PANTHER" id="PTHR11048">
    <property type="entry name" value="PRENYLTRANSFERASES"/>
    <property type="match status" value="1"/>
</dbReference>
<proteinExistence type="inferred from homology"/>
<dbReference type="Proteomes" id="UP000266841">
    <property type="component" value="Unassembled WGS sequence"/>
</dbReference>
<evidence type="ECO:0000256" key="7">
    <source>
        <dbReference type="ARBA" id="ARBA00023136"/>
    </source>
</evidence>
<comment type="subcellular location">
    <subcellularLocation>
        <location evidence="2">Membrane</location>
        <topology evidence="2">Multi-pass membrane protein</topology>
    </subcellularLocation>
    <subcellularLocation>
        <location evidence="8">Mitochondrion inner membrane</location>
        <topology evidence="8">Multi-pass membrane protein</topology>
        <orientation evidence="8">Matrix side</orientation>
    </subcellularLocation>
</comment>
<comment type="caution">
    <text evidence="10">The sequence shown here is derived from an EMBL/GenBank/DDBJ whole genome shotgun (WGS) entry which is preliminary data.</text>
</comment>
<name>K0TPA7_THAOC</name>
<feature type="region of interest" description="Disordered" evidence="9">
    <location>
        <begin position="93"/>
        <end position="182"/>
    </location>
</feature>
<keyword evidence="7 8" id="KW-0472">Membrane</keyword>
<dbReference type="NCBIfam" id="TIGR01474">
    <property type="entry name" value="ubiA_proteo"/>
    <property type="match status" value="1"/>
</dbReference>
<evidence type="ECO:0000256" key="9">
    <source>
        <dbReference type="SAM" id="MobiDB-lite"/>
    </source>
</evidence>
<dbReference type="UniPathway" id="UPA00232"/>
<dbReference type="InterPro" id="IPR030470">
    <property type="entry name" value="UbiA_prenylTrfase_CS"/>
</dbReference>
<dbReference type="GO" id="GO:0008412">
    <property type="term" value="F:4-hydroxybenzoate polyprenyltransferase activity"/>
    <property type="evidence" value="ECO:0007669"/>
    <property type="project" value="UniProtKB-EC"/>
</dbReference>
<feature type="compositionally biased region" description="Basic and acidic residues" evidence="9">
    <location>
        <begin position="119"/>
        <end position="162"/>
    </location>
</feature>
<dbReference type="GO" id="GO:0008299">
    <property type="term" value="P:isoprenoid biosynthetic process"/>
    <property type="evidence" value="ECO:0007669"/>
    <property type="project" value="UniProtKB-UniRule"/>
</dbReference>
<dbReference type="InterPro" id="IPR039653">
    <property type="entry name" value="Prenyltransferase"/>
</dbReference>
<dbReference type="EMBL" id="AGNL01003796">
    <property type="protein sequence ID" value="EJK74312.1"/>
    <property type="molecule type" value="Genomic_DNA"/>
</dbReference>
<evidence type="ECO:0000256" key="8">
    <source>
        <dbReference type="HAMAP-Rule" id="MF_03189"/>
    </source>
</evidence>
<keyword evidence="8" id="KW-0831">Ubiquinone biosynthesis</keyword>
<keyword evidence="8" id="KW-0999">Mitochondrion inner membrane</keyword>
<dbReference type="InterPro" id="IPR006370">
    <property type="entry name" value="HB_polyprenyltransferase-like"/>
</dbReference>
<dbReference type="AlphaFoldDB" id="K0TPA7"/>
<evidence type="ECO:0000256" key="5">
    <source>
        <dbReference type="ARBA" id="ARBA00022692"/>
    </source>
</evidence>
<dbReference type="Pfam" id="PF01040">
    <property type="entry name" value="UbiA"/>
    <property type="match status" value="1"/>
</dbReference>
<protein>
    <recommendedName>
        <fullName evidence="8">4-hydroxybenzoate polyprenyltransferase, mitochondrial</fullName>
        <shortName evidence="8">4-HB polyprenyltransferase</shortName>
        <ecNumber evidence="8">2.5.1.39</ecNumber>
    </recommendedName>
    <alternativeName>
        <fullName evidence="8">Para-hydroxybenzoate--polyprenyltransferase</fullName>
        <shortName evidence="8">PHB:PPT</shortName>
        <shortName evidence="8">PHB:polyprenyltransferase</shortName>
    </alternativeName>
</protein>
<dbReference type="InterPro" id="IPR000537">
    <property type="entry name" value="UbiA_prenyltransferase"/>
</dbReference>
<organism evidence="10 11">
    <name type="scientific">Thalassiosira oceanica</name>
    <name type="common">Marine diatom</name>
    <dbReference type="NCBI Taxonomy" id="159749"/>
    <lineage>
        <taxon>Eukaryota</taxon>
        <taxon>Sar</taxon>
        <taxon>Stramenopiles</taxon>
        <taxon>Ochrophyta</taxon>
        <taxon>Bacillariophyta</taxon>
        <taxon>Coscinodiscophyceae</taxon>
        <taxon>Thalassiosirophycidae</taxon>
        <taxon>Thalassiosirales</taxon>
        <taxon>Thalassiosiraceae</taxon>
        <taxon>Thalassiosira</taxon>
    </lineage>
</organism>
<keyword evidence="11" id="KW-1185">Reference proteome</keyword>
<dbReference type="GO" id="GO:0006744">
    <property type="term" value="P:ubiquinone biosynthetic process"/>
    <property type="evidence" value="ECO:0007669"/>
    <property type="project" value="UniProtKB-UniRule"/>
</dbReference>
<dbReference type="Gene3D" id="1.20.120.1780">
    <property type="entry name" value="UbiA prenyltransferase"/>
    <property type="match status" value="1"/>
</dbReference>
<dbReference type="OMA" id="KRVTTTH"/>
<dbReference type="GO" id="GO:0005743">
    <property type="term" value="C:mitochondrial inner membrane"/>
    <property type="evidence" value="ECO:0007669"/>
    <property type="project" value="UniProtKB-SubCell"/>
</dbReference>
<feature type="region of interest" description="Disordered" evidence="9">
    <location>
        <begin position="1"/>
        <end position="44"/>
    </location>
</feature>
<comment type="function">
    <text evidence="8">Catalyzes the prenylation of para-hydroxybenzoate (PHB) with an all-trans polyprenyl group. Mediates the second step in the final reaction sequence of coenzyme Q (CoQ) biosynthesis, which is the condensation of the polyisoprenoid side chain with PHB, generating the first membrane-bound Q intermediate.</text>
</comment>
<evidence type="ECO:0000256" key="2">
    <source>
        <dbReference type="ARBA" id="ARBA00004141"/>
    </source>
</evidence>
<accession>K0TPA7</accession>
<keyword evidence="5 8" id="KW-0812">Transmembrane</keyword>
<keyword evidence="8" id="KW-0496">Mitochondrion</keyword>
<reference evidence="10 11" key="1">
    <citation type="journal article" date="2012" name="Genome Biol.">
        <title>Genome and low-iron response of an oceanic diatom adapted to chronic iron limitation.</title>
        <authorList>
            <person name="Lommer M."/>
            <person name="Specht M."/>
            <person name="Roy A.S."/>
            <person name="Kraemer L."/>
            <person name="Andreson R."/>
            <person name="Gutowska M.A."/>
            <person name="Wolf J."/>
            <person name="Bergner S.V."/>
            <person name="Schilhabel M.B."/>
            <person name="Klostermeier U.C."/>
            <person name="Beiko R.G."/>
            <person name="Rosenstiel P."/>
            <person name="Hippler M."/>
            <person name="Laroche J."/>
        </authorList>
    </citation>
    <scope>NUCLEOTIDE SEQUENCE [LARGE SCALE GENOMIC DNA]</scope>
    <source>
        <strain evidence="10 11">CCMP1005</strain>
    </source>
</reference>
<dbReference type="eggNOG" id="KOG1381">
    <property type="taxonomic scope" value="Eukaryota"/>
</dbReference>
<evidence type="ECO:0000256" key="4">
    <source>
        <dbReference type="ARBA" id="ARBA00022679"/>
    </source>
</evidence>
<evidence type="ECO:0000313" key="10">
    <source>
        <dbReference type="EMBL" id="EJK74312.1"/>
    </source>
</evidence>
<evidence type="ECO:0000256" key="3">
    <source>
        <dbReference type="ARBA" id="ARBA00005985"/>
    </source>
</evidence>
<dbReference type="PANTHER" id="PTHR11048:SF28">
    <property type="entry name" value="4-HYDROXYBENZOATE POLYPRENYLTRANSFERASE, MITOCHONDRIAL"/>
    <property type="match status" value="1"/>
</dbReference>
<keyword evidence="8" id="KW-0414">Isoprene biosynthesis</keyword>
<comment type="pathway">
    <text evidence="8">Cofactor biosynthesis; ubiquinone biosynthesis.</text>
</comment>
<evidence type="ECO:0000313" key="11">
    <source>
        <dbReference type="Proteomes" id="UP000266841"/>
    </source>
</evidence>
<dbReference type="OrthoDB" id="18170at2759"/>
<comment type="catalytic activity">
    <reaction evidence="8">
        <text>an all-trans-polyprenyl diphosphate + 4-hydroxybenzoate = a 4-hydroxy-3-(all-trans-polyprenyl)benzoate + diphosphate</text>
        <dbReference type="Rhea" id="RHEA:44504"/>
        <dbReference type="Rhea" id="RHEA-COMP:9514"/>
        <dbReference type="Rhea" id="RHEA-COMP:9564"/>
        <dbReference type="ChEBI" id="CHEBI:17879"/>
        <dbReference type="ChEBI" id="CHEBI:33019"/>
        <dbReference type="ChEBI" id="CHEBI:58914"/>
        <dbReference type="ChEBI" id="CHEBI:78396"/>
        <dbReference type="EC" id="2.5.1.39"/>
    </reaction>
</comment>